<accession>A0A4Q7NRT4</accession>
<evidence type="ECO:0000313" key="7">
    <source>
        <dbReference type="Proteomes" id="UP000293638"/>
    </source>
</evidence>
<comment type="caution">
    <text evidence="6">The sequence shown here is derived from an EMBL/GenBank/DDBJ whole genome shotgun (WGS) entry which is preliminary data.</text>
</comment>
<feature type="DNA-binding region" description="H-T-H motif" evidence="4">
    <location>
        <begin position="26"/>
        <end position="45"/>
    </location>
</feature>
<dbReference type="SUPFAM" id="SSF48498">
    <property type="entry name" value="Tetracyclin repressor-like, C-terminal domain"/>
    <property type="match status" value="1"/>
</dbReference>
<reference evidence="6 7" key="1">
    <citation type="submission" date="2019-02" db="EMBL/GenBank/DDBJ databases">
        <title>Genomic Encyclopedia of Type Strains, Phase IV (KMG-IV): sequencing the most valuable type-strain genomes for metagenomic binning, comparative biology and taxonomic classification.</title>
        <authorList>
            <person name="Goeker M."/>
        </authorList>
    </citation>
    <scope>NUCLEOTIDE SEQUENCE [LARGE SCALE GENOMIC DNA]</scope>
    <source>
        <strain evidence="6 7">DSM 45622</strain>
    </source>
</reference>
<evidence type="ECO:0000259" key="5">
    <source>
        <dbReference type="PROSITE" id="PS50977"/>
    </source>
</evidence>
<dbReference type="AlphaFoldDB" id="A0A4Q7NRT4"/>
<dbReference type="GO" id="GO:0003700">
    <property type="term" value="F:DNA-binding transcription factor activity"/>
    <property type="evidence" value="ECO:0007669"/>
    <property type="project" value="TreeGrafter"/>
</dbReference>
<sequence length="182" mass="19691">MRNEQARQDILDAALALAAADLDGLTVDAIAARAGVGKQTIYRWWPSKWAVVLDALVERAATDVSPGTGTPERRLATFLATSFASLETSTGPVLRALMARAQFDAEFAEVFRGRLVEPRRAVLRELLAEGSGRRGADLDALVDMLFGAMWYRLLVGHGALDRAFARRLARLAVASSPPEPMG</sequence>
<dbReference type="PROSITE" id="PS50977">
    <property type="entry name" value="HTH_TETR_2"/>
    <property type="match status" value="1"/>
</dbReference>
<dbReference type="Proteomes" id="UP000293638">
    <property type="component" value="Unassembled WGS sequence"/>
</dbReference>
<dbReference type="EMBL" id="SGXD01000002">
    <property type="protein sequence ID" value="RZS89624.1"/>
    <property type="molecule type" value="Genomic_DNA"/>
</dbReference>
<name>A0A4Q7NRT4_9ACTN</name>
<dbReference type="Pfam" id="PF00440">
    <property type="entry name" value="TetR_N"/>
    <property type="match status" value="1"/>
</dbReference>
<dbReference type="Gene3D" id="1.10.357.10">
    <property type="entry name" value="Tetracycline Repressor, domain 2"/>
    <property type="match status" value="1"/>
</dbReference>
<dbReference type="GO" id="GO:0000976">
    <property type="term" value="F:transcription cis-regulatory region binding"/>
    <property type="evidence" value="ECO:0007669"/>
    <property type="project" value="TreeGrafter"/>
</dbReference>
<dbReference type="PANTHER" id="PTHR30055:SF148">
    <property type="entry name" value="TETR-FAMILY TRANSCRIPTIONAL REGULATOR"/>
    <property type="match status" value="1"/>
</dbReference>
<dbReference type="PANTHER" id="PTHR30055">
    <property type="entry name" value="HTH-TYPE TRANSCRIPTIONAL REGULATOR RUTR"/>
    <property type="match status" value="1"/>
</dbReference>
<evidence type="ECO:0000256" key="1">
    <source>
        <dbReference type="ARBA" id="ARBA00023015"/>
    </source>
</evidence>
<keyword evidence="1" id="KW-0805">Transcription regulation</keyword>
<keyword evidence="7" id="KW-1185">Reference proteome</keyword>
<dbReference type="Pfam" id="PF16859">
    <property type="entry name" value="TetR_C_11"/>
    <property type="match status" value="1"/>
</dbReference>
<dbReference type="InterPro" id="IPR036271">
    <property type="entry name" value="Tet_transcr_reg_TetR-rel_C_sf"/>
</dbReference>
<dbReference type="Gene3D" id="1.10.10.60">
    <property type="entry name" value="Homeodomain-like"/>
    <property type="match status" value="1"/>
</dbReference>
<keyword evidence="2 4" id="KW-0238">DNA-binding</keyword>
<evidence type="ECO:0000313" key="6">
    <source>
        <dbReference type="EMBL" id="RZS89624.1"/>
    </source>
</evidence>
<keyword evidence="3" id="KW-0804">Transcription</keyword>
<protein>
    <submittedName>
        <fullName evidence="6">TetR family transcriptional regulator</fullName>
    </submittedName>
</protein>
<evidence type="ECO:0000256" key="2">
    <source>
        <dbReference type="ARBA" id="ARBA00023125"/>
    </source>
</evidence>
<evidence type="ECO:0000256" key="4">
    <source>
        <dbReference type="PROSITE-ProRule" id="PRU00335"/>
    </source>
</evidence>
<dbReference type="InterPro" id="IPR050109">
    <property type="entry name" value="HTH-type_TetR-like_transc_reg"/>
</dbReference>
<dbReference type="SUPFAM" id="SSF46689">
    <property type="entry name" value="Homeodomain-like"/>
    <property type="match status" value="1"/>
</dbReference>
<proteinExistence type="predicted"/>
<organism evidence="6 7">
    <name type="scientific">Motilibacter rhizosphaerae</name>
    <dbReference type="NCBI Taxonomy" id="598652"/>
    <lineage>
        <taxon>Bacteria</taxon>
        <taxon>Bacillati</taxon>
        <taxon>Actinomycetota</taxon>
        <taxon>Actinomycetes</taxon>
        <taxon>Motilibacterales</taxon>
        <taxon>Motilibacteraceae</taxon>
        <taxon>Motilibacter</taxon>
    </lineage>
</organism>
<dbReference type="InterPro" id="IPR001647">
    <property type="entry name" value="HTH_TetR"/>
</dbReference>
<feature type="domain" description="HTH tetR-type" evidence="5">
    <location>
        <begin position="4"/>
        <end position="63"/>
    </location>
</feature>
<dbReference type="InterPro" id="IPR011075">
    <property type="entry name" value="TetR_C"/>
</dbReference>
<dbReference type="InterPro" id="IPR009057">
    <property type="entry name" value="Homeodomain-like_sf"/>
</dbReference>
<evidence type="ECO:0000256" key="3">
    <source>
        <dbReference type="ARBA" id="ARBA00023163"/>
    </source>
</evidence>
<gene>
    <name evidence="6" type="ORF">EV189_1392</name>
</gene>